<feature type="compositionally biased region" description="Pro residues" evidence="1">
    <location>
        <begin position="65"/>
        <end position="80"/>
    </location>
</feature>
<sequence>MQKPSAVPGRPSRPRPTGAPHSPRLQNRFRSGTSGCASTAARGSRRGTCSTATSPAPNRPRDAPEPPPDPEAGRPLPRPLPRTTTGVRSADPLPARPPGRCAGTCVPTVRRPRAPLGGGAATVALPASTRCVNTVAVADSSPSADTTGASPHTSQYSSPSPTSS</sequence>
<keyword evidence="3" id="KW-1185">Reference proteome</keyword>
<name>A0A2N8PMX0_STRNR</name>
<proteinExistence type="predicted"/>
<evidence type="ECO:0000256" key="1">
    <source>
        <dbReference type="SAM" id="MobiDB-lite"/>
    </source>
</evidence>
<protein>
    <submittedName>
        <fullName evidence="2">Uncharacterized protein</fullName>
    </submittedName>
</protein>
<organism evidence="2 3">
    <name type="scientific">Streptomyces noursei</name>
    <name type="common">Streptomyces albulus</name>
    <dbReference type="NCBI Taxonomy" id="1971"/>
    <lineage>
        <taxon>Bacteria</taxon>
        <taxon>Bacillati</taxon>
        <taxon>Actinomycetota</taxon>
        <taxon>Actinomycetes</taxon>
        <taxon>Kitasatosporales</taxon>
        <taxon>Streptomycetaceae</taxon>
        <taxon>Streptomyces</taxon>
    </lineage>
</organism>
<feature type="compositionally biased region" description="Low complexity" evidence="1">
    <location>
        <begin position="150"/>
        <end position="164"/>
    </location>
</feature>
<gene>
    <name evidence="2" type="ORF">AOB60_17930</name>
</gene>
<dbReference type="Proteomes" id="UP000236047">
    <property type="component" value="Unassembled WGS sequence"/>
</dbReference>
<reference evidence="3" key="1">
    <citation type="submission" date="2015-09" db="EMBL/GenBank/DDBJ databases">
        <authorList>
            <person name="Graham D.E."/>
            <person name="Mahan K.M."/>
            <person name="Klingeman D.M."/>
            <person name="Fida T."/>
            <person name="Giannone R.J."/>
            <person name="Hettich R.L."/>
            <person name="Parry R.J."/>
            <person name="Spain J.C."/>
        </authorList>
    </citation>
    <scope>NUCLEOTIDE SEQUENCE [LARGE SCALE GENOMIC DNA]</scope>
    <source>
        <strain evidence="3">JCM 4701</strain>
    </source>
</reference>
<accession>A0A2N8PMX0</accession>
<feature type="region of interest" description="Disordered" evidence="1">
    <location>
        <begin position="1"/>
        <end position="121"/>
    </location>
</feature>
<dbReference type="AlphaFoldDB" id="A0A2N8PMX0"/>
<dbReference type="EMBL" id="LJSN01000002">
    <property type="protein sequence ID" value="PNE42364.1"/>
    <property type="molecule type" value="Genomic_DNA"/>
</dbReference>
<comment type="caution">
    <text evidence="2">The sequence shown here is derived from an EMBL/GenBank/DDBJ whole genome shotgun (WGS) entry which is preliminary data.</text>
</comment>
<feature type="compositionally biased region" description="Polar residues" evidence="1">
    <location>
        <begin position="24"/>
        <end position="37"/>
    </location>
</feature>
<feature type="region of interest" description="Disordered" evidence="1">
    <location>
        <begin position="139"/>
        <end position="164"/>
    </location>
</feature>
<evidence type="ECO:0000313" key="2">
    <source>
        <dbReference type="EMBL" id="PNE42364.1"/>
    </source>
</evidence>
<feature type="compositionally biased region" description="Polar residues" evidence="1">
    <location>
        <begin position="140"/>
        <end position="149"/>
    </location>
</feature>
<evidence type="ECO:0000313" key="3">
    <source>
        <dbReference type="Proteomes" id="UP000236047"/>
    </source>
</evidence>